<sequence>MSYRAMSALNLDPEHTSCIGGRTVLTCRDCAGNAPRGAVCASCNGRGFGIFICAHCNPAAAALTARNAASSTEASTLSSPASLSRSSSTSVSSRNDLAAARPWRRFGDGDGGPGGGRIGTSANTPRSV</sequence>
<gene>
    <name evidence="2" type="ORF">IFM60648_01137</name>
</gene>
<evidence type="ECO:0000313" key="2">
    <source>
        <dbReference type="EMBL" id="GFF64067.1"/>
    </source>
</evidence>
<feature type="compositionally biased region" description="Low complexity" evidence="1">
    <location>
        <begin position="71"/>
        <end position="93"/>
    </location>
</feature>
<accession>A0ABQ0ZTJ6</accession>
<reference evidence="2 3" key="1">
    <citation type="submission" date="2020-01" db="EMBL/GenBank/DDBJ databases">
        <title>Draft genome sequence of Aspergillus lentulus IFM 60648.</title>
        <authorList>
            <person name="Takahashi H."/>
            <person name="Yaguchi T."/>
        </authorList>
    </citation>
    <scope>NUCLEOTIDE SEQUENCE [LARGE SCALE GENOMIC DNA]</scope>
    <source>
        <strain evidence="2 3">IFM 60648</strain>
    </source>
</reference>
<evidence type="ECO:0000256" key="1">
    <source>
        <dbReference type="SAM" id="MobiDB-lite"/>
    </source>
</evidence>
<dbReference type="Proteomes" id="UP000465220">
    <property type="component" value="Unassembled WGS sequence"/>
</dbReference>
<keyword evidence="3" id="KW-1185">Reference proteome</keyword>
<proteinExistence type="predicted"/>
<name>A0ABQ0ZTJ6_ASPLE</name>
<evidence type="ECO:0000313" key="3">
    <source>
        <dbReference type="Proteomes" id="UP000465220"/>
    </source>
</evidence>
<organism evidence="2 3">
    <name type="scientific">Aspergillus lentulus</name>
    <dbReference type="NCBI Taxonomy" id="293939"/>
    <lineage>
        <taxon>Eukaryota</taxon>
        <taxon>Fungi</taxon>
        <taxon>Dikarya</taxon>
        <taxon>Ascomycota</taxon>
        <taxon>Pezizomycotina</taxon>
        <taxon>Eurotiomycetes</taxon>
        <taxon>Eurotiomycetidae</taxon>
        <taxon>Eurotiales</taxon>
        <taxon>Aspergillaceae</taxon>
        <taxon>Aspergillus</taxon>
        <taxon>Aspergillus subgen. Fumigati</taxon>
    </lineage>
</organism>
<feature type="compositionally biased region" description="Gly residues" evidence="1">
    <location>
        <begin position="109"/>
        <end position="118"/>
    </location>
</feature>
<protein>
    <submittedName>
        <fullName evidence="2">Uncharacterized protein</fullName>
    </submittedName>
</protein>
<dbReference type="EMBL" id="BLKI01000004">
    <property type="protein sequence ID" value="GFF64067.1"/>
    <property type="molecule type" value="Genomic_DNA"/>
</dbReference>
<comment type="caution">
    <text evidence="2">The sequence shown here is derived from an EMBL/GenBank/DDBJ whole genome shotgun (WGS) entry which is preliminary data.</text>
</comment>
<feature type="region of interest" description="Disordered" evidence="1">
    <location>
        <begin position="71"/>
        <end position="128"/>
    </location>
</feature>